<dbReference type="AlphaFoldDB" id="A0A2J8A1E7"/>
<feature type="compositionally biased region" description="Gly residues" evidence="5">
    <location>
        <begin position="17"/>
        <end position="32"/>
    </location>
</feature>
<dbReference type="PANTHER" id="PTHR11985:SF15">
    <property type="entry name" value="GLYCEROL-3-PHOSPHATE DEHYDROGENASE, MITOCHONDRIAL"/>
    <property type="match status" value="1"/>
</dbReference>
<feature type="region of interest" description="Disordered" evidence="5">
    <location>
        <begin position="240"/>
        <end position="287"/>
    </location>
</feature>
<proteinExistence type="predicted"/>
<evidence type="ECO:0000313" key="6">
    <source>
        <dbReference type="EMBL" id="PNH06349.1"/>
    </source>
</evidence>
<keyword evidence="7" id="KW-1185">Reference proteome</keyword>
<dbReference type="GO" id="GO:0006072">
    <property type="term" value="P:glycerol-3-phosphate metabolic process"/>
    <property type="evidence" value="ECO:0007669"/>
    <property type="project" value="InterPro"/>
</dbReference>
<dbReference type="GO" id="GO:0005739">
    <property type="term" value="C:mitochondrion"/>
    <property type="evidence" value="ECO:0007669"/>
    <property type="project" value="TreeGrafter"/>
</dbReference>
<dbReference type="Gene3D" id="3.30.9.10">
    <property type="entry name" value="D-Amino Acid Oxidase, subunit A, domain 2"/>
    <property type="match status" value="1"/>
</dbReference>
<keyword evidence="2" id="KW-0285">Flavoprotein</keyword>
<sequence length="287" mass="28023">MGERERSGGLEGAAARGAGGGVVQAAGDGGRNPDGKVVGAVVSDRMGTEPPFEVYARVVMNTTGCFADQARPGRGEGGGLVLGRAVRHLSQPEAPDIIQPSSGAHVTLPGWYGGSNGMIIPKTKDGRIVFLLPFLGHTIAGTTDNPCAATPRPTASAAEVDFILETLSDHLAIQVVELMGTECGWDAQRREAMTASSTDFLNTFLPPAAAAAAAAAPAPAKAAAPAAVAAPTPAAAAAVAATRESGAPSTSVAPAGGRAAPAAEAAAVAVPADSNGGGGGGSSSGNG</sequence>
<reference evidence="6 7" key="1">
    <citation type="journal article" date="2017" name="Mol. Biol. Evol.">
        <title>The 4-celled Tetrabaena socialis nuclear genome reveals the essential components for genetic control of cell number at the origin of multicellularity in the volvocine lineage.</title>
        <authorList>
            <person name="Featherston J."/>
            <person name="Arakaki Y."/>
            <person name="Hanschen E.R."/>
            <person name="Ferris P.J."/>
            <person name="Michod R.E."/>
            <person name="Olson B.J.S.C."/>
            <person name="Nozaki H."/>
            <person name="Durand P.M."/>
        </authorList>
    </citation>
    <scope>NUCLEOTIDE SEQUENCE [LARGE SCALE GENOMIC DNA]</scope>
    <source>
        <strain evidence="6 7">NIES-571</strain>
    </source>
</reference>
<keyword evidence="3" id="KW-0274">FAD</keyword>
<evidence type="ECO:0000313" key="7">
    <source>
        <dbReference type="Proteomes" id="UP000236333"/>
    </source>
</evidence>
<dbReference type="EC" id="1.1.5.3" evidence="1"/>
<comment type="caution">
    <text evidence="6">The sequence shown here is derived from an EMBL/GenBank/DDBJ whole genome shotgun (WGS) entry which is preliminary data.</text>
</comment>
<dbReference type="InterPro" id="IPR000447">
    <property type="entry name" value="G3P_DH_FAD-dep"/>
</dbReference>
<feature type="compositionally biased region" description="Low complexity" evidence="5">
    <location>
        <begin position="252"/>
        <end position="274"/>
    </location>
</feature>
<dbReference type="Proteomes" id="UP000236333">
    <property type="component" value="Unassembled WGS sequence"/>
</dbReference>
<evidence type="ECO:0000256" key="2">
    <source>
        <dbReference type="ARBA" id="ARBA00022630"/>
    </source>
</evidence>
<dbReference type="EMBL" id="PGGS01000241">
    <property type="protein sequence ID" value="PNH06349.1"/>
    <property type="molecule type" value="Genomic_DNA"/>
</dbReference>
<dbReference type="OrthoDB" id="264015at2759"/>
<feature type="compositionally biased region" description="Gly residues" evidence="5">
    <location>
        <begin position="275"/>
        <end position="287"/>
    </location>
</feature>
<protein>
    <recommendedName>
        <fullName evidence="1">glycerol-3-phosphate dehydrogenase</fullName>
        <ecNumber evidence="1">1.1.5.3</ecNumber>
    </recommendedName>
</protein>
<gene>
    <name evidence="6" type="ORF">TSOC_007275</name>
</gene>
<name>A0A2J8A1E7_9CHLO</name>
<evidence type="ECO:0000256" key="5">
    <source>
        <dbReference type="SAM" id="MobiDB-lite"/>
    </source>
</evidence>
<organism evidence="6 7">
    <name type="scientific">Tetrabaena socialis</name>
    <dbReference type="NCBI Taxonomy" id="47790"/>
    <lineage>
        <taxon>Eukaryota</taxon>
        <taxon>Viridiplantae</taxon>
        <taxon>Chlorophyta</taxon>
        <taxon>core chlorophytes</taxon>
        <taxon>Chlorophyceae</taxon>
        <taxon>CS clade</taxon>
        <taxon>Chlamydomonadales</taxon>
        <taxon>Tetrabaenaceae</taxon>
        <taxon>Tetrabaena</taxon>
    </lineage>
</organism>
<evidence type="ECO:0000256" key="4">
    <source>
        <dbReference type="ARBA" id="ARBA00023002"/>
    </source>
</evidence>
<evidence type="ECO:0000256" key="3">
    <source>
        <dbReference type="ARBA" id="ARBA00022827"/>
    </source>
</evidence>
<dbReference type="PANTHER" id="PTHR11985">
    <property type="entry name" value="GLYCEROL-3-PHOSPHATE DEHYDROGENASE"/>
    <property type="match status" value="1"/>
</dbReference>
<keyword evidence="4" id="KW-0560">Oxidoreductase</keyword>
<feature type="region of interest" description="Disordered" evidence="5">
    <location>
        <begin position="1"/>
        <end position="34"/>
    </location>
</feature>
<accession>A0A2J8A1E7</accession>
<dbReference type="GO" id="GO:0004368">
    <property type="term" value="F:glycerol-3-phosphate dehydrogenase (quinone) activity"/>
    <property type="evidence" value="ECO:0007669"/>
    <property type="project" value="UniProtKB-EC"/>
</dbReference>
<evidence type="ECO:0000256" key="1">
    <source>
        <dbReference type="ARBA" id="ARBA00013029"/>
    </source>
</evidence>